<keyword evidence="2" id="KW-1185">Reference proteome</keyword>
<sequence>RGDDPDGTFAAFEFLIEGRDGGSSVLRCVHNFDLLGDDWEEQYDGMRLGDVAHLRKLAVYLAHFPGRTSKVNLFLMGPPVADDTKVWSTFADTLSVGDISEGARVRLDVPGRPATEGVVDFLSTPNCVVAHTQDGILMLLRGYRNVVGVAYHGFGDEDEEEVETAYRSWLGTAFV</sequence>
<feature type="non-terminal residue" evidence="1">
    <location>
        <position position="1"/>
    </location>
</feature>
<name>A0ABW3MHS0_9PSEU</name>
<accession>A0ABW3MHS0</accession>
<dbReference type="Proteomes" id="UP001597045">
    <property type="component" value="Unassembled WGS sequence"/>
</dbReference>
<organism evidence="1 2">
    <name type="scientific">Kibdelosporangium lantanae</name>
    <dbReference type="NCBI Taxonomy" id="1497396"/>
    <lineage>
        <taxon>Bacteria</taxon>
        <taxon>Bacillati</taxon>
        <taxon>Actinomycetota</taxon>
        <taxon>Actinomycetes</taxon>
        <taxon>Pseudonocardiales</taxon>
        <taxon>Pseudonocardiaceae</taxon>
        <taxon>Kibdelosporangium</taxon>
    </lineage>
</organism>
<evidence type="ECO:0000313" key="1">
    <source>
        <dbReference type="EMBL" id="MFD1048965.1"/>
    </source>
</evidence>
<proteinExistence type="predicted"/>
<protein>
    <submittedName>
        <fullName evidence="1">SRPBCC domain-containing protein</fullName>
    </submittedName>
</protein>
<gene>
    <name evidence="1" type="ORF">ACFQ1S_27215</name>
</gene>
<dbReference type="EMBL" id="JBHTIS010001896">
    <property type="protein sequence ID" value="MFD1048965.1"/>
    <property type="molecule type" value="Genomic_DNA"/>
</dbReference>
<comment type="caution">
    <text evidence="1">The sequence shown here is derived from an EMBL/GenBank/DDBJ whole genome shotgun (WGS) entry which is preliminary data.</text>
</comment>
<reference evidence="2" key="1">
    <citation type="journal article" date="2019" name="Int. J. Syst. Evol. Microbiol.">
        <title>The Global Catalogue of Microorganisms (GCM) 10K type strain sequencing project: providing services to taxonomists for standard genome sequencing and annotation.</title>
        <authorList>
            <consortium name="The Broad Institute Genomics Platform"/>
            <consortium name="The Broad Institute Genome Sequencing Center for Infectious Disease"/>
            <person name="Wu L."/>
            <person name="Ma J."/>
        </authorList>
    </citation>
    <scope>NUCLEOTIDE SEQUENCE [LARGE SCALE GENOMIC DNA]</scope>
    <source>
        <strain evidence="2">JCM 31486</strain>
    </source>
</reference>
<evidence type="ECO:0000313" key="2">
    <source>
        <dbReference type="Proteomes" id="UP001597045"/>
    </source>
</evidence>